<accession>A0A812N777</accession>
<dbReference type="PROSITE" id="PS00798">
    <property type="entry name" value="ALDOKETO_REDUCTASE_1"/>
    <property type="match status" value="1"/>
</dbReference>
<proteinExistence type="predicted"/>
<dbReference type="PRINTS" id="PR00069">
    <property type="entry name" value="ALDKETRDTASE"/>
</dbReference>
<evidence type="ECO:0000259" key="1">
    <source>
        <dbReference type="Pfam" id="PF00248"/>
    </source>
</evidence>
<name>A0A812N777_9DINO</name>
<organism evidence="2 3">
    <name type="scientific">Symbiodinium natans</name>
    <dbReference type="NCBI Taxonomy" id="878477"/>
    <lineage>
        <taxon>Eukaryota</taxon>
        <taxon>Sar</taxon>
        <taxon>Alveolata</taxon>
        <taxon>Dinophyceae</taxon>
        <taxon>Suessiales</taxon>
        <taxon>Symbiodiniaceae</taxon>
        <taxon>Symbiodinium</taxon>
    </lineage>
</organism>
<dbReference type="InterPro" id="IPR036812">
    <property type="entry name" value="NAD(P)_OxRdtase_dom_sf"/>
</dbReference>
<feature type="domain" description="NADP-dependent oxidoreductase" evidence="1">
    <location>
        <begin position="195"/>
        <end position="374"/>
    </location>
</feature>
<protein>
    <recommendedName>
        <fullName evidence="1">NADP-dependent oxidoreductase domain-containing protein</fullName>
    </recommendedName>
</protein>
<dbReference type="PANTHER" id="PTHR43827:SF8">
    <property type="entry name" value="ALDO_KETO REDUCTASE FAMILY PROTEIN"/>
    <property type="match status" value="1"/>
</dbReference>
<dbReference type="OrthoDB" id="416253at2759"/>
<sequence>MTSFGSVRVSTCFLPVSMVWRVLPWAAVLNCIYGDSEDFDVPFAQAAIFTAELPDVRSCDGGPGGSCKNPFAAMTAWRYASNNLRLAVDHLPESEKLMHKSTIALIAQICAEIESFFKEPTAETMGVAVGNSRQIFDALKDWMLHSAATRMQLDSQTVGLPFLYGGSSLRLPAHPYAQPADAEVRLANGVEMPVLGFGTWQLLGQQCFQATLHALKIGYRHVDTAQAYGNEAEVGRAVAAAGLPRHQLFLVSKLSNPEEYTNLMARFEAQLRELRTDYLDLYMLHSPGPSLESTRTAWQAMEQLYREGRIRALGVSNFGRDELENLLKFAVVPPVYVQNKFSIYTPGEQRVNHDVSIMSYLKEKNIVMMGYSVINPWPGIIPPLQDPHVTAMAARKQRTPSQVLHRWVLQLGAGVIPKSSSEGRIEENARLFDFSLSDGEMRLLSGIVTLVESTVSSTAPKWIDDSFHLGAGA</sequence>
<comment type="caution">
    <text evidence="2">The sequence shown here is derived from an EMBL/GenBank/DDBJ whole genome shotgun (WGS) entry which is preliminary data.</text>
</comment>
<reference evidence="2" key="1">
    <citation type="submission" date="2021-02" db="EMBL/GenBank/DDBJ databases">
        <authorList>
            <person name="Dougan E. K."/>
            <person name="Rhodes N."/>
            <person name="Thang M."/>
            <person name="Chan C."/>
        </authorList>
    </citation>
    <scope>NUCLEOTIDE SEQUENCE</scope>
</reference>
<dbReference type="PANTHER" id="PTHR43827">
    <property type="entry name" value="2,5-DIKETO-D-GLUCONIC ACID REDUCTASE"/>
    <property type="match status" value="1"/>
</dbReference>
<dbReference type="InterPro" id="IPR018170">
    <property type="entry name" value="Aldo/ket_reductase_CS"/>
</dbReference>
<evidence type="ECO:0000313" key="2">
    <source>
        <dbReference type="EMBL" id="CAE7292691.1"/>
    </source>
</evidence>
<dbReference type="EMBL" id="CAJNDS010001957">
    <property type="protein sequence ID" value="CAE7292691.1"/>
    <property type="molecule type" value="Genomic_DNA"/>
</dbReference>
<dbReference type="InterPro" id="IPR023210">
    <property type="entry name" value="NADP_OxRdtase_dom"/>
</dbReference>
<gene>
    <name evidence="2" type="ORF">SNAT2548_LOCUS15431</name>
</gene>
<evidence type="ECO:0000313" key="3">
    <source>
        <dbReference type="Proteomes" id="UP000604046"/>
    </source>
</evidence>
<dbReference type="GO" id="GO:0016491">
    <property type="term" value="F:oxidoreductase activity"/>
    <property type="evidence" value="ECO:0007669"/>
    <property type="project" value="InterPro"/>
</dbReference>
<dbReference type="Gene3D" id="3.20.20.100">
    <property type="entry name" value="NADP-dependent oxidoreductase domain"/>
    <property type="match status" value="1"/>
</dbReference>
<dbReference type="Pfam" id="PF00248">
    <property type="entry name" value="Aldo_ket_red"/>
    <property type="match status" value="2"/>
</dbReference>
<keyword evidence="3" id="KW-1185">Reference proteome</keyword>
<dbReference type="Proteomes" id="UP000604046">
    <property type="component" value="Unassembled WGS sequence"/>
</dbReference>
<dbReference type="PROSITE" id="PS00062">
    <property type="entry name" value="ALDOKETO_REDUCTASE_2"/>
    <property type="match status" value="1"/>
</dbReference>
<dbReference type="InterPro" id="IPR020471">
    <property type="entry name" value="AKR"/>
</dbReference>
<feature type="domain" description="NADP-dependent oxidoreductase" evidence="1">
    <location>
        <begin position="390"/>
        <end position="445"/>
    </location>
</feature>
<dbReference type="SUPFAM" id="SSF51430">
    <property type="entry name" value="NAD(P)-linked oxidoreductase"/>
    <property type="match status" value="1"/>
</dbReference>
<dbReference type="AlphaFoldDB" id="A0A812N777"/>